<dbReference type="SMART" id="SM00052">
    <property type="entry name" value="EAL"/>
    <property type="match status" value="1"/>
</dbReference>
<keyword evidence="1" id="KW-1133">Transmembrane helix</keyword>
<dbReference type="InterPro" id="IPR035919">
    <property type="entry name" value="EAL_sf"/>
</dbReference>
<feature type="domain" description="EAL" evidence="2">
    <location>
        <begin position="262"/>
        <end position="508"/>
    </location>
</feature>
<feature type="transmembrane region" description="Helical" evidence="1">
    <location>
        <begin position="236"/>
        <end position="258"/>
    </location>
</feature>
<dbReference type="PROSITE" id="PS50883">
    <property type="entry name" value="EAL"/>
    <property type="match status" value="1"/>
</dbReference>
<organism evidence="3">
    <name type="scientific">Vibrio cholerae</name>
    <dbReference type="NCBI Taxonomy" id="666"/>
    <lineage>
        <taxon>Bacteria</taxon>
        <taxon>Pseudomonadati</taxon>
        <taxon>Pseudomonadota</taxon>
        <taxon>Gammaproteobacteria</taxon>
        <taxon>Vibrionales</taxon>
        <taxon>Vibrionaceae</taxon>
        <taxon>Vibrio</taxon>
    </lineage>
</organism>
<dbReference type="EMBL" id="KF228946">
    <property type="protein sequence ID" value="AHX36832.1"/>
    <property type="molecule type" value="Genomic_DNA"/>
</dbReference>
<dbReference type="InterPro" id="IPR001633">
    <property type="entry name" value="EAL_dom"/>
</dbReference>
<evidence type="ECO:0000259" key="2">
    <source>
        <dbReference type="PROSITE" id="PS50883"/>
    </source>
</evidence>
<name>A0A023PT83_VIBCL</name>
<dbReference type="InterPro" id="IPR050706">
    <property type="entry name" value="Cyclic-di-GMP_PDE-like"/>
</dbReference>
<protein>
    <recommendedName>
        <fullName evidence="2">EAL domain-containing protein</fullName>
    </recommendedName>
</protein>
<dbReference type="AlphaFoldDB" id="A0A023PT83"/>
<dbReference type="CDD" id="cd01948">
    <property type="entry name" value="EAL"/>
    <property type="match status" value="1"/>
</dbReference>
<dbReference type="PANTHER" id="PTHR33121:SF56">
    <property type="entry name" value="SIGNALLING PROTEIN WITH EAL AND C2 DOMAINS"/>
    <property type="match status" value="1"/>
</dbReference>
<dbReference type="SUPFAM" id="SSF141868">
    <property type="entry name" value="EAL domain-like"/>
    <property type="match status" value="1"/>
</dbReference>
<evidence type="ECO:0000313" key="3">
    <source>
        <dbReference type="EMBL" id="AHX36832.1"/>
    </source>
</evidence>
<accession>A0A023PT83</accession>
<reference evidence="3" key="1">
    <citation type="journal article" date="2014" name="Nat. Commun.">
        <title>The Vibrio cholerae type VI secretion system employs diverse effector modules for intraspecific competition.</title>
        <authorList>
            <person name="Unterweger D."/>
            <person name="Miyata S.T."/>
            <person name="Bachmann V."/>
            <person name="Brooks T.M."/>
            <person name="Mullins T."/>
            <person name="Kostiuk B."/>
            <person name="Provenzano D."/>
            <person name="Pukatzki S."/>
        </authorList>
    </citation>
    <scope>NUCLEOTIDE SEQUENCE</scope>
    <source>
        <strain evidence="3">DL4215</strain>
    </source>
</reference>
<keyword evidence="1" id="KW-0812">Transmembrane</keyword>
<dbReference type="PANTHER" id="PTHR33121">
    <property type="entry name" value="CYCLIC DI-GMP PHOSPHODIESTERASE PDEF"/>
    <property type="match status" value="1"/>
</dbReference>
<proteinExistence type="predicted"/>
<keyword evidence="1" id="KW-0472">Membrane</keyword>
<sequence>MAKEKTVISKAPMRIAFAILLSPLIIFLLAQPLWAPLVAQHLLNQKFAEINQYLEQRSLALDSMITQQVQSLTFTCNSHDLQLIRDPQFYNRFVRLIGIENAQGDGCSTVGYPIALAADSSASEPMGFTLSATPKTQTASRELLIQYSEPRGRVFWVVDGSWAQELLREPCSDCFYLQFKFLDPMLSELAIQRGNIAILGESNPLSIRQHSGNAPFHSEQTLLAGETLLSFARQQVFTWGIPLAVLLGVFLSASYLILRNYRNSIEGLIKKGIRDEEFIPYYQPIVDSRTQEVVGYEVLLRWQKGHQLVPPSLFISAAEDSGLVVKITNQLIQQVHRDLAQIPAPRWVSINVVADHLEQHHLTHLLEELHWPYSERLKFELTERVPIKAMTQAQEEVFYLLKKGYQFKIDDFGTGYGGFAYLQNLQISSIKIDKMFVDTINTHDVKISVLDSIIASAQGGNIEVIAEGVEHQYQVDYLAERNVFWIQGYFYAKPMPLEQVLAFEKQPSIPLDFATSKT</sequence>
<dbReference type="RefSeq" id="WP_057554061.1">
    <property type="nucleotide sequence ID" value="NZ_JBAFYH010000001.1"/>
</dbReference>
<dbReference type="Gene3D" id="3.20.20.450">
    <property type="entry name" value="EAL domain"/>
    <property type="match status" value="1"/>
</dbReference>
<evidence type="ECO:0000256" key="1">
    <source>
        <dbReference type="SAM" id="Phobius"/>
    </source>
</evidence>
<dbReference type="Pfam" id="PF00563">
    <property type="entry name" value="EAL"/>
    <property type="match status" value="1"/>
</dbReference>
<dbReference type="PATRIC" id="fig|666.2136.peg.289"/>
<dbReference type="GO" id="GO:0071111">
    <property type="term" value="F:cyclic-guanylate-specific phosphodiesterase activity"/>
    <property type="evidence" value="ECO:0007669"/>
    <property type="project" value="InterPro"/>
</dbReference>